<keyword evidence="3" id="KW-1185">Reference proteome</keyword>
<feature type="repeat" description="ANK" evidence="1">
    <location>
        <begin position="15"/>
        <end position="47"/>
    </location>
</feature>
<dbReference type="Gramene" id="C.cajan_37184.t">
    <property type="protein sequence ID" value="C.cajan_37184.t.cds1"/>
    <property type="gene ID" value="C.cajan_37184"/>
</dbReference>
<evidence type="ECO:0000313" key="3">
    <source>
        <dbReference type="Proteomes" id="UP000075243"/>
    </source>
</evidence>
<dbReference type="EMBL" id="KQ483693">
    <property type="protein sequence ID" value="KYP42906.1"/>
    <property type="molecule type" value="Genomic_DNA"/>
</dbReference>
<name>A0A151RK19_CAJCA</name>
<keyword evidence="1" id="KW-0040">ANK repeat</keyword>
<dbReference type="PROSITE" id="PS50088">
    <property type="entry name" value="ANK_REPEAT"/>
    <property type="match status" value="1"/>
</dbReference>
<gene>
    <name evidence="2" type="ORF">KK1_035655</name>
</gene>
<evidence type="ECO:0000313" key="2">
    <source>
        <dbReference type="EMBL" id="KYP42906.1"/>
    </source>
</evidence>
<protein>
    <submittedName>
        <fullName evidence="2">Uncharacterized protein</fullName>
    </submittedName>
</protein>
<dbReference type="AlphaFoldDB" id="A0A151RK19"/>
<proteinExistence type="predicted"/>
<reference evidence="2" key="1">
    <citation type="journal article" date="2012" name="Nat. Biotechnol.">
        <title>Draft genome sequence of pigeonpea (Cajanus cajan), an orphan legume crop of resource-poor farmers.</title>
        <authorList>
            <person name="Varshney R.K."/>
            <person name="Chen W."/>
            <person name="Li Y."/>
            <person name="Bharti A.K."/>
            <person name="Saxena R.K."/>
            <person name="Schlueter J.A."/>
            <person name="Donoghue M.T."/>
            <person name="Azam S."/>
            <person name="Fan G."/>
            <person name="Whaley A.M."/>
            <person name="Farmer A.D."/>
            <person name="Sheridan J."/>
            <person name="Iwata A."/>
            <person name="Tuteja R."/>
            <person name="Penmetsa R.V."/>
            <person name="Wu W."/>
            <person name="Upadhyaya H.D."/>
            <person name="Yang S.P."/>
            <person name="Shah T."/>
            <person name="Saxena K.B."/>
            <person name="Michael T."/>
            <person name="McCombie W.R."/>
            <person name="Yang B."/>
            <person name="Zhang G."/>
            <person name="Yang H."/>
            <person name="Wang J."/>
            <person name="Spillane C."/>
            <person name="Cook D.R."/>
            <person name="May G.D."/>
            <person name="Xu X."/>
            <person name="Jackson S.A."/>
        </authorList>
    </citation>
    <scope>NUCLEOTIDE SEQUENCE [LARGE SCALE GENOMIC DNA]</scope>
</reference>
<dbReference type="InterPro" id="IPR002110">
    <property type="entry name" value="Ankyrin_rpt"/>
</dbReference>
<organism evidence="2 3">
    <name type="scientific">Cajanus cajan</name>
    <name type="common">Pigeon pea</name>
    <name type="synonym">Cajanus indicus</name>
    <dbReference type="NCBI Taxonomy" id="3821"/>
    <lineage>
        <taxon>Eukaryota</taxon>
        <taxon>Viridiplantae</taxon>
        <taxon>Streptophyta</taxon>
        <taxon>Embryophyta</taxon>
        <taxon>Tracheophyta</taxon>
        <taxon>Spermatophyta</taxon>
        <taxon>Magnoliopsida</taxon>
        <taxon>eudicotyledons</taxon>
        <taxon>Gunneridae</taxon>
        <taxon>Pentapetalae</taxon>
        <taxon>rosids</taxon>
        <taxon>fabids</taxon>
        <taxon>Fabales</taxon>
        <taxon>Fabaceae</taxon>
        <taxon>Papilionoideae</taxon>
        <taxon>50 kb inversion clade</taxon>
        <taxon>NPAAA clade</taxon>
        <taxon>indigoferoid/millettioid clade</taxon>
        <taxon>Phaseoleae</taxon>
        <taxon>Cajanus</taxon>
    </lineage>
</organism>
<accession>A0A151RK19</accession>
<evidence type="ECO:0000256" key="1">
    <source>
        <dbReference type="PROSITE-ProRule" id="PRU00023"/>
    </source>
</evidence>
<dbReference type="Proteomes" id="UP000075243">
    <property type="component" value="Unassembled WGS sequence"/>
</dbReference>
<sequence length="73" mass="8366">MRRKNQLLPTLRGGGGVTPLHLAVLQGRSEMACYLFDKSKEFLYEEDWITLFLISINIGLYGKQFSLLDCENI</sequence>